<comment type="caution">
    <text evidence="1">The sequence shown here is derived from an EMBL/GenBank/DDBJ whole genome shotgun (WGS) entry which is preliminary data.</text>
</comment>
<evidence type="ECO:0000313" key="1">
    <source>
        <dbReference type="EMBL" id="KAJ7944832.1"/>
    </source>
</evidence>
<organism evidence="1 2">
    <name type="scientific">Quillaja saponaria</name>
    <name type="common">Soap bark tree</name>
    <dbReference type="NCBI Taxonomy" id="32244"/>
    <lineage>
        <taxon>Eukaryota</taxon>
        <taxon>Viridiplantae</taxon>
        <taxon>Streptophyta</taxon>
        <taxon>Embryophyta</taxon>
        <taxon>Tracheophyta</taxon>
        <taxon>Spermatophyta</taxon>
        <taxon>Magnoliopsida</taxon>
        <taxon>eudicotyledons</taxon>
        <taxon>Gunneridae</taxon>
        <taxon>Pentapetalae</taxon>
        <taxon>rosids</taxon>
        <taxon>fabids</taxon>
        <taxon>Fabales</taxon>
        <taxon>Quillajaceae</taxon>
        <taxon>Quillaja</taxon>
    </lineage>
</organism>
<accession>A0AAD7P7D2</accession>
<dbReference type="EMBL" id="JARAOO010000014">
    <property type="protein sequence ID" value="KAJ7944832.1"/>
    <property type="molecule type" value="Genomic_DNA"/>
</dbReference>
<dbReference type="Proteomes" id="UP001163823">
    <property type="component" value="Chromosome 14"/>
</dbReference>
<dbReference type="KEGG" id="qsa:O6P43_034166"/>
<proteinExistence type="predicted"/>
<reference evidence="1" key="1">
    <citation type="journal article" date="2023" name="Science">
        <title>Elucidation of the pathway for biosynthesis of saponin adjuvants from the soapbark tree.</title>
        <authorList>
            <person name="Reed J."/>
            <person name="Orme A."/>
            <person name="El-Demerdash A."/>
            <person name="Owen C."/>
            <person name="Martin L.B.B."/>
            <person name="Misra R.C."/>
            <person name="Kikuchi S."/>
            <person name="Rejzek M."/>
            <person name="Martin A.C."/>
            <person name="Harkess A."/>
            <person name="Leebens-Mack J."/>
            <person name="Louveau T."/>
            <person name="Stephenson M.J."/>
            <person name="Osbourn A."/>
        </authorList>
    </citation>
    <scope>NUCLEOTIDE SEQUENCE</scope>
    <source>
        <strain evidence="1">S10</strain>
    </source>
</reference>
<dbReference type="AlphaFoldDB" id="A0AAD7P7D2"/>
<sequence length="73" mass="8376">MKRQPPQLGSVSGLVAQKLSDWKREALTSPRRCLPFFAARRSRSFYLYHCQGVNAEMQAALTPSKNTYHICYL</sequence>
<keyword evidence="2" id="KW-1185">Reference proteome</keyword>
<protein>
    <submittedName>
        <fullName evidence="1">Uncharacterized protein</fullName>
    </submittedName>
</protein>
<evidence type="ECO:0000313" key="2">
    <source>
        <dbReference type="Proteomes" id="UP001163823"/>
    </source>
</evidence>
<name>A0AAD7P7D2_QUISA</name>
<gene>
    <name evidence="1" type="ORF">O6P43_034166</name>
</gene>